<dbReference type="PANTHER" id="PTHR37467:SF1">
    <property type="entry name" value="EXPORTED CALCIUM-BINDING GLYCOPROTEIN"/>
    <property type="match status" value="1"/>
</dbReference>
<feature type="region of interest" description="Disordered" evidence="6">
    <location>
        <begin position="1200"/>
        <end position="1221"/>
    </location>
</feature>
<dbReference type="Proteomes" id="UP000244727">
    <property type="component" value="Chromosome"/>
</dbReference>
<dbReference type="InterPro" id="IPR059100">
    <property type="entry name" value="TSP3_bac"/>
</dbReference>
<dbReference type="Pfam" id="PF18884">
    <property type="entry name" value="TSP3_bac"/>
    <property type="match status" value="8"/>
</dbReference>
<dbReference type="PROSITE" id="PS50222">
    <property type="entry name" value="EF_HAND_2"/>
    <property type="match status" value="1"/>
</dbReference>
<evidence type="ECO:0000259" key="7">
    <source>
        <dbReference type="PROSITE" id="PS50222"/>
    </source>
</evidence>
<dbReference type="EMBL" id="CP028858">
    <property type="protein sequence ID" value="AWB26347.1"/>
    <property type="molecule type" value="Genomic_DNA"/>
</dbReference>
<feature type="region of interest" description="Disordered" evidence="6">
    <location>
        <begin position="46"/>
        <end position="81"/>
    </location>
</feature>
<feature type="compositionally biased region" description="Acidic residues" evidence="6">
    <location>
        <begin position="395"/>
        <end position="411"/>
    </location>
</feature>
<dbReference type="Gene3D" id="4.10.1080.10">
    <property type="entry name" value="TSP type-3 repeat"/>
    <property type="match status" value="3"/>
</dbReference>
<keyword evidence="4" id="KW-0732">Signal</keyword>
<evidence type="ECO:0000256" key="1">
    <source>
        <dbReference type="ARBA" id="ARBA00004613"/>
    </source>
</evidence>
<evidence type="ECO:0000256" key="5">
    <source>
        <dbReference type="ARBA" id="ARBA00022837"/>
    </source>
</evidence>
<feature type="compositionally biased region" description="Polar residues" evidence="6">
    <location>
        <begin position="47"/>
        <end position="64"/>
    </location>
</feature>
<dbReference type="PANTHER" id="PTHR37467">
    <property type="entry name" value="EXPORTED CALCIUM-BINDING GLYCOPROTEIN-RELATED"/>
    <property type="match status" value="1"/>
</dbReference>
<reference evidence="8 9" key="1">
    <citation type="submission" date="2018-04" db="EMBL/GenBank/DDBJ databases">
        <title>Halococcoides cellulosivorans gen. nov., sp. nov., an extremely halophilic cellulose-utilizing haloarchaeon from hypersaline lakes.</title>
        <authorList>
            <person name="Sorokin D.Y."/>
            <person name="Toshchakov S.V."/>
            <person name="Samarov N.I."/>
            <person name="Korzhenkov A."/>
            <person name="Kublanov I.V."/>
        </authorList>
    </citation>
    <scope>NUCLEOTIDE SEQUENCE [LARGE SCALE GENOMIC DNA]</scope>
    <source>
        <strain evidence="8 9">HArcel1</strain>
    </source>
</reference>
<accession>A0A2R4WXS8</accession>
<evidence type="ECO:0000256" key="6">
    <source>
        <dbReference type="SAM" id="MobiDB-lite"/>
    </source>
</evidence>
<feature type="compositionally biased region" description="Acidic residues" evidence="6">
    <location>
        <begin position="469"/>
        <end position="479"/>
    </location>
</feature>
<evidence type="ECO:0000256" key="2">
    <source>
        <dbReference type="ARBA" id="ARBA00016512"/>
    </source>
</evidence>
<proteinExistence type="predicted"/>
<gene>
    <name evidence="8" type="ORF">HARCEL1_00725</name>
</gene>
<dbReference type="InterPro" id="IPR036439">
    <property type="entry name" value="Dockerin_dom_sf"/>
</dbReference>
<feature type="compositionally biased region" description="Polar residues" evidence="6">
    <location>
        <begin position="321"/>
        <end position="334"/>
    </location>
</feature>
<keyword evidence="3" id="KW-0964">Secreted</keyword>
<dbReference type="SUPFAM" id="SSF51126">
    <property type="entry name" value="Pectin lyase-like"/>
    <property type="match status" value="1"/>
</dbReference>
<keyword evidence="5" id="KW-0106">Calcium</keyword>
<organism evidence="8 9">
    <name type="scientific">Halococcoides cellulosivorans</name>
    <dbReference type="NCBI Taxonomy" id="1679096"/>
    <lineage>
        <taxon>Archaea</taxon>
        <taxon>Methanobacteriati</taxon>
        <taxon>Methanobacteriota</taxon>
        <taxon>Stenosarchaea group</taxon>
        <taxon>Halobacteria</taxon>
        <taxon>Halobacteriales</taxon>
        <taxon>Haloarculaceae</taxon>
        <taxon>Halococcoides</taxon>
    </lineage>
</organism>
<evidence type="ECO:0000256" key="4">
    <source>
        <dbReference type="ARBA" id="ARBA00022729"/>
    </source>
</evidence>
<feature type="compositionally biased region" description="Acidic residues" evidence="6">
    <location>
        <begin position="229"/>
        <end position="247"/>
    </location>
</feature>
<keyword evidence="9" id="KW-1185">Reference proteome</keyword>
<dbReference type="SUPFAM" id="SSF63446">
    <property type="entry name" value="Type I dockerin domain"/>
    <property type="match status" value="1"/>
</dbReference>
<dbReference type="SMART" id="SM00710">
    <property type="entry name" value="PbH1"/>
    <property type="match status" value="5"/>
</dbReference>
<dbReference type="SUPFAM" id="SSF103647">
    <property type="entry name" value="TSP type-3 repeat"/>
    <property type="match status" value="1"/>
</dbReference>
<dbReference type="InterPro" id="IPR006626">
    <property type="entry name" value="PbH1"/>
</dbReference>
<evidence type="ECO:0000313" key="8">
    <source>
        <dbReference type="EMBL" id="AWB26347.1"/>
    </source>
</evidence>
<dbReference type="KEGG" id="harc:HARCEL1_00725"/>
<dbReference type="PROSITE" id="PS00018">
    <property type="entry name" value="EF_HAND_1"/>
    <property type="match status" value="1"/>
</dbReference>
<name>A0A2R4WXS8_9EURY</name>
<feature type="compositionally biased region" description="Acidic residues" evidence="6">
    <location>
        <begin position="280"/>
        <end position="318"/>
    </location>
</feature>
<dbReference type="InterPro" id="IPR011050">
    <property type="entry name" value="Pectin_lyase_fold/virulence"/>
</dbReference>
<evidence type="ECO:0000313" key="9">
    <source>
        <dbReference type="Proteomes" id="UP000244727"/>
    </source>
</evidence>
<dbReference type="InterPro" id="IPR028974">
    <property type="entry name" value="TSP_type-3_rpt"/>
</dbReference>
<dbReference type="InterPro" id="IPR002048">
    <property type="entry name" value="EF_hand_dom"/>
</dbReference>
<evidence type="ECO:0000256" key="3">
    <source>
        <dbReference type="ARBA" id="ARBA00022525"/>
    </source>
</evidence>
<feature type="region of interest" description="Disordered" evidence="6">
    <location>
        <begin position="143"/>
        <end position="479"/>
    </location>
</feature>
<feature type="compositionally biased region" description="Acidic residues" evidence="6">
    <location>
        <begin position="186"/>
        <end position="204"/>
    </location>
</feature>
<dbReference type="InterPro" id="IPR053180">
    <property type="entry name" value="Ca-binding_acidic-repeat"/>
</dbReference>
<feature type="domain" description="EF-hand" evidence="7">
    <location>
        <begin position="117"/>
        <end position="142"/>
    </location>
</feature>
<dbReference type="Gene3D" id="2.160.20.10">
    <property type="entry name" value="Single-stranded right-handed beta-helix, Pectin lyase-like"/>
    <property type="match status" value="1"/>
</dbReference>
<feature type="compositionally biased region" description="Basic and acidic residues" evidence="6">
    <location>
        <begin position="269"/>
        <end position="279"/>
    </location>
</feature>
<dbReference type="InterPro" id="IPR018247">
    <property type="entry name" value="EF_Hand_1_Ca_BS"/>
</dbReference>
<dbReference type="InterPro" id="IPR012334">
    <property type="entry name" value="Pectin_lyas_fold"/>
</dbReference>
<dbReference type="GO" id="GO:0005509">
    <property type="term" value="F:calcium ion binding"/>
    <property type="evidence" value="ECO:0007669"/>
    <property type="project" value="InterPro"/>
</dbReference>
<feature type="region of interest" description="Disordered" evidence="6">
    <location>
        <begin position="1062"/>
        <end position="1093"/>
    </location>
</feature>
<protein>
    <recommendedName>
        <fullName evidence="2">Probable pectate lyase C</fullName>
    </recommendedName>
</protein>
<dbReference type="GO" id="GO:0000272">
    <property type="term" value="P:polysaccharide catabolic process"/>
    <property type="evidence" value="ECO:0007669"/>
    <property type="project" value="InterPro"/>
</dbReference>
<comment type="subcellular location">
    <subcellularLocation>
        <location evidence="1">Secreted</location>
    </subcellularLocation>
</comment>
<sequence>MRRQVRRGVAVLFAVLLVSTATVGPALAGLGEDASERSLADDRLAEESSTLNTSDQSTTQSYGPNRSELEPIDGTVPKDPNGDGLYEDISGDGRWDFPDVNAFYAYYDTPPVQNHTAAYDFNGDGEVDADDVQSLLEEVYDADGDGLNHSVERTAPGVVNTSVMENDGTFPDPDTDGDGQPNFRDEDSDGDGIPDAEEGTDDTDGDGRPNYVDTDSDGDGIPDAREGTTDTDGDGVPDYLDPDDDGDGVSTARELNLTRTHSLPPDVDFDGRVNWRDPDADGDGIPDGEEADTDSDGDGIPDFLDADSDNDGLPDYYEESVTGTDPANNDSASSAIDDAVGNNGVIDGREDFDSDGLSNAQEFAAGTDPLDADTDGDNLSDASEVRRGWLNATDSDTDGDGVLDGAEDQDGDGLTNSEEADFGSALRIADTDGDGLNDSEERAHGTNATLIDSDSDGLDDPAELRIDEVDPTDPDTDGDGVVDGNETLTTVATDDETGARVEITGQGDVASAVTISDVSGSVGPTNGTAIRVSSTVPYDEATITVPVDDSLDASERDALEIYRWDGTGDTSWTSVGSTSVDADAGTISATVEDLGYVKPYTGSVERSVGVDAADPTNFDNTTTDGEGIYEAEGTSIQVNTSEKTIGAPSPVEFDSPAAASVGVDLTPAVPASVDREVAADGSANYTSIQAAIDDADVGATILVREGTYPEALTIDKSVTLVGQKAIIESPTDEDAIDVRTSATISGVEIRPTDGAGLDVTDTAGHVELSNSKVAGAATGVEANGSEADVTLSSVAFVERTRDGYGIRAHQSSGDWTLSNVAFRNSTAESGGTDHTIKADQSSGDWTLSTVELSGIYADGSTGDWTVEDAKIGYTTEKAISGHSSSGDWTIRNVVIEQVYHGIIATNASGAWSVSETDVTGAFMYTEDPVGNGLALTRFKGSASIDDVSLSRVEAGIRAKQFQGRVEASGLSIVNNDRGIAETALQDGRTTTSWQITNSRFAGNNETTVDVGDRSRWTITQSTFDGSGTLVDARASNTSVDLRRNYWGSDGLQSDQVLGDALTGDELDAPPSEADSVATGSPYAVEPGPGSTTTWTESLPDVGENGENPIWVSYEASAVGDDASLTLVARSSEGSAAWTVDPDTDGLATQRLSGDKIDGEAVLQVRAINTSASIKAIRAHKDSDGDGLSDRVERATIVPQNGPVDAFSTKPHDADTDNDGVPDGEEVGVSGRDLSERIQGGQIVVDRVHSDPTVKDTDGDGLTDEEERDGWTVLVAETDEQATSYAERRRNDSNARAVLTSIRVYSEPLVADSDNDGLNDLEERWNRTNPDRADTDHDGLKDAKELGIGEDPTIHDYRAPVVEPIALHGIAARESSIFVKVRVIDPSGVEDVTLYQNGEQLKSKSFSGEEEVKVTKLTVDSYTEAYLEAGKRLFHGQPVTVRSVDTHGNARNQTIMGPDAAGEAAAMAESLVPFKKQKVIQGLGMGSGVSTVAYEAAVGIKELATNPLGPIKALVKLAQTIIKDPSILPKLPKLILDSFIEPEETRNPFEVGTTEHASFAGGWTLGYASATIVPSYFTAGATGLVQKGVTLPKKLKLMVHAVKAASPDHVPGALRPTVWQKAGQVQKALPDADVQTGRLASVYGRTPGPERERITDSLEKLPDGTTSYLRQTDVDAPVTKSAQLIKRSDGSGQRALNALAKTDSDAADVLLKMDDRVAQMRFAKAYDSGDIDSDELATALRRYDDLDRPGKQAADEMIAATGDDAVGVLAKSDGPAKELVTDGGTDIDYRTAVARAADSDEIDSYKQLDRAVQKVESLDGAQNRRARQLIADADGSGAKLIDELDDRALGQLLDYDGAGADGMRRTLAREYANGDIESDEIELFSQDLADLRDADVDGVEHVIADDIADSTTNNVRGAMYEFHVANGYVDDIGDVAEIGWTRQTVRFDELNSDQVDQIIKEMDFADAGSRADKEDLIREALNPDNLGRDSSNTELDVLKRNDEYIEAKSGAVEYPDIQAKIIRYISHQLEGDLDSTDTMTVVAKDSGEFVNSDGELNKVGRLIENTRGVSWDTLE</sequence>